<evidence type="ECO:0000256" key="1">
    <source>
        <dbReference type="ARBA" id="ARBA00022737"/>
    </source>
</evidence>
<dbReference type="Gene3D" id="1.25.40.10">
    <property type="entry name" value="Tetratricopeptide repeat domain"/>
    <property type="match status" value="2"/>
</dbReference>
<dbReference type="Pfam" id="PF13181">
    <property type="entry name" value="TPR_8"/>
    <property type="match status" value="1"/>
</dbReference>
<keyword evidence="2 3" id="KW-0802">TPR repeat</keyword>
<dbReference type="AlphaFoldDB" id="A0A1V1PD49"/>
<evidence type="ECO:0000256" key="4">
    <source>
        <dbReference type="SAM" id="MobiDB-lite"/>
    </source>
</evidence>
<feature type="repeat" description="TPR" evidence="3">
    <location>
        <begin position="321"/>
        <end position="354"/>
    </location>
</feature>
<dbReference type="PANTHER" id="PTHR44943:SF8">
    <property type="entry name" value="TPR REPEAT-CONTAINING PROTEIN MJ0263"/>
    <property type="match status" value="1"/>
</dbReference>
<evidence type="ECO:0000256" key="3">
    <source>
        <dbReference type="PROSITE-ProRule" id="PRU00339"/>
    </source>
</evidence>
<reference evidence="6" key="1">
    <citation type="submission" date="2012-11" db="EMBL/GenBank/DDBJ databases">
        <authorList>
            <person name="Lucero-Rivera Y.E."/>
            <person name="Tovar-Ramirez D."/>
        </authorList>
    </citation>
    <scope>NUCLEOTIDE SEQUENCE [LARGE SCALE GENOMIC DNA]</scope>
    <source>
        <strain evidence="6">Araruama</strain>
    </source>
</reference>
<dbReference type="InterPro" id="IPR011990">
    <property type="entry name" value="TPR-like_helical_dom_sf"/>
</dbReference>
<organism evidence="5 6">
    <name type="scientific">Candidatus Magnetoglobus multicellularis str. Araruama</name>
    <dbReference type="NCBI Taxonomy" id="890399"/>
    <lineage>
        <taxon>Bacteria</taxon>
        <taxon>Pseudomonadati</taxon>
        <taxon>Thermodesulfobacteriota</taxon>
        <taxon>Desulfobacteria</taxon>
        <taxon>Desulfobacterales</taxon>
        <taxon>Desulfobacteraceae</taxon>
        <taxon>Candidatus Magnetoglobus</taxon>
    </lineage>
</organism>
<evidence type="ECO:0000313" key="6">
    <source>
        <dbReference type="Proteomes" id="UP000189670"/>
    </source>
</evidence>
<dbReference type="InterPro" id="IPR051685">
    <property type="entry name" value="Ycf3/AcsC/BcsC/TPR_MFPF"/>
</dbReference>
<dbReference type="EMBL" id="ATBP01000111">
    <property type="protein sequence ID" value="ETR72807.1"/>
    <property type="molecule type" value="Genomic_DNA"/>
</dbReference>
<evidence type="ECO:0008006" key="7">
    <source>
        <dbReference type="Google" id="ProtNLM"/>
    </source>
</evidence>
<evidence type="ECO:0000313" key="5">
    <source>
        <dbReference type="EMBL" id="ETR72807.1"/>
    </source>
</evidence>
<feature type="region of interest" description="Disordered" evidence="4">
    <location>
        <begin position="117"/>
        <end position="149"/>
    </location>
</feature>
<feature type="repeat" description="TPR" evidence="3">
    <location>
        <begin position="42"/>
        <end position="75"/>
    </location>
</feature>
<keyword evidence="1" id="KW-0677">Repeat</keyword>
<dbReference type="Pfam" id="PF13432">
    <property type="entry name" value="TPR_16"/>
    <property type="match status" value="2"/>
</dbReference>
<proteinExistence type="predicted"/>
<sequence length="458" mass="51371">MNFNTNPANSMLDSAVLAYKQNQFDRAAAECSQFLQNNPNNASALYLYGLVLQKQGNNDLAIDYINKAISTDATQIASFQTKLTEPIQQNPVQPEAAQSDDDPFKATRELLKRFEQEQSQNNNQMPQNNQQPFSVNTPPVPNQMPQNNQQPFSMNTPPVFQQSANNSAIVPFIQELYSQNFSACVLFWPGVESKTIGSLNQFPGMKFSIRHDEFKSHDYYTEFLKDIKLRSLSVVTDEKVFDQEWDVLILPYMEINNLADDPVSRVPYKCLYLANGFMEASDRQALENVLQSKGCSPKANQPCVFERKGGVIEPHCQQQQDDNQLKKGEEQFEAGNVQEAIKCFENILATDPNNADALNNLGVISFMLGNAESAEIFLLKTLENQNNHVNAMMNLADVYCANGLINEAAKYLTNAIDLEPKNPAIWASLSAFYKQIGSNDEALAAQEKCDLLKQSNNQ</sequence>
<dbReference type="InterPro" id="IPR019734">
    <property type="entry name" value="TPR_rpt"/>
</dbReference>
<gene>
    <name evidence="5" type="ORF">OMM_01426</name>
</gene>
<feature type="repeat" description="TPR" evidence="3">
    <location>
        <begin position="389"/>
        <end position="422"/>
    </location>
</feature>
<name>A0A1V1PD49_9BACT</name>
<dbReference type="SMART" id="SM00028">
    <property type="entry name" value="TPR"/>
    <property type="match status" value="5"/>
</dbReference>
<comment type="caution">
    <text evidence="5">The sequence shown here is derived from an EMBL/GenBank/DDBJ whole genome shotgun (WGS) entry which is preliminary data.</text>
</comment>
<dbReference type="SUPFAM" id="SSF48452">
    <property type="entry name" value="TPR-like"/>
    <property type="match status" value="1"/>
</dbReference>
<dbReference type="PANTHER" id="PTHR44943">
    <property type="entry name" value="CELLULOSE SYNTHASE OPERON PROTEIN C"/>
    <property type="match status" value="1"/>
</dbReference>
<dbReference type="Proteomes" id="UP000189670">
    <property type="component" value="Unassembled WGS sequence"/>
</dbReference>
<evidence type="ECO:0000256" key="2">
    <source>
        <dbReference type="ARBA" id="ARBA00022803"/>
    </source>
</evidence>
<dbReference type="PROSITE" id="PS50005">
    <property type="entry name" value="TPR"/>
    <property type="match status" value="3"/>
</dbReference>
<protein>
    <recommendedName>
        <fullName evidence="7">TPR repeat-containing protein</fullName>
    </recommendedName>
</protein>
<accession>A0A1V1PD49</accession>